<dbReference type="EMBL" id="JAKZMM010000001">
    <property type="protein sequence ID" value="MCJ2379164.1"/>
    <property type="molecule type" value="Genomic_DNA"/>
</dbReference>
<proteinExistence type="inferred from homology"/>
<dbReference type="Proteomes" id="UP001165444">
    <property type="component" value="Unassembled WGS sequence"/>
</dbReference>
<evidence type="ECO:0000259" key="6">
    <source>
        <dbReference type="Pfam" id="PF01055"/>
    </source>
</evidence>
<evidence type="ECO:0000256" key="5">
    <source>
        <dbReference type="SAM" id="SignalP"/>
    </source>
</evidence>
<dbReference type="PANTHER" id="PTHR43053">
    <property type="entry name" value="GLYCOSIDASE FAMILY 31"/>
    <property type="match status" value="1"/>
</dbReference>
<evidence type="ECO:0000256" key="2">
    <source>
        <dbReference type="ARBA" id="ARBA00022801"/>
    </source>
</evidence>
<dbReference type="InterPro" id="IPR050985">
    <property type="entry name" value="Alpha-glycosidase_related"/>
</dbReference>
<dbReference type="GO" id="GO:0016787">
    <property type="term" value="F:hydrolase activity"/>
    <property type="evidence" value="ECO:0007669"/>
    <property type="project" value="UniProtKB-KW"/>
</dbReference>
<dbReference type="InterPro" id="IPR013780">
    <property type="entry name" value="Glyco_hydro_b"/>
</dbReference>
<dbReference type="InterPro" id="IPR017853">
    <property type="entry name" value="GH"/>
</dbReference>
<feature type="domain" description="Glycoside hydrolase family 31 TIM barrel" evidence="6">
    <location>
        <begin position="143"/>
        <end position="435"/>
    </location>
</feature>
<evidence type="ECO:0000256" key="4">
    <source>
        <dbReference type="RuleBase" id="RU361185"/>
    </source>
</evidence>
<keyword evidence="2 4" id="KW-0378">Hydrolase</keyword>
<feature type="domain" description="Glycosyl hydrolase family 31 C-terminal" evidence="7">
    <location>
        <begin position="446"/>
        <end position="524"/>
    </location>
</feature>
<dbReference type="SUPFAM" id="SSF51445">
    <property type="entry name" value="(Trans)glycosidases"/>
    <property type="match status" value="1"/>
</dbReference>
<keyword evidence="9" id="KW-1185">Reference proteome</keyword>
<dbReference type="RefSeq" id="WP_243322986.1">
    <property type="nucleotide sequence ID" value="NZ_JAKZMM010000001.1"/>
</dbReference>
<evidence type="ECO:0000259" key="7">
    <source>
        <dbReference type="Pfam" id="PF21365"/>
    </source>
</evidence>
<evidence type="ECO:0000313" key="8">
    <source>
        <dbReference type="EMBL" id="MCJ2379164.1"/>
    </source>
</evidence>
<reference evidence="8 9" key="1">
    <citation type="submission" date="2022-03" db="EMBL/GenBank/DDBJ databases">
        <title>Parabacteroides sp. nov. isolated from swine feces.</title>
        <authorList>
            <person name="Bak J.E."/>
        </authorList>
    </citation>
    <scope>NUCLEOTIDE SEQUENCE [LARGE SCALE GENOMIC DNA]</scope>
    <source>
        <strain evidence="8 9">AGMB00274</strain>
    </source>
</reference>
<feature type="signal peptide" evidence="5">
    <location>
        <begin position="1"/>
        <end position="18"/>
    </location>
</feature>
<dbReference type="Pfam" id="PF21365">
    <property type="entry name" value="Glyco_hydro_31_3rd"/>
    <property type="match status" value="1"/>
</dbReference>
<dbReference type="PANTHER" id="PTHR43053:SF4">
    <property type="entry name" value="MYOGENESIS-REGULATING GLYCOSIDASE"/>
    <property type="match status" value="1"/>
</dbReference>
<keyword evidence="5" id="KW-0732">Signal</keyword>
<name>A0ABT0BWQ8_9BACT</name>
<evidence type="ECO:0000256" key="1">
    <source>
        <dbReference type="ARBA" id="ARBA00007806"/>
    </source>
</evidence>
<dbReference type="Pfam" id="PF01055">
    <property type="entry name" value="Glyco_hydro_31_2nd"/>
    <property type="match status" value="1"/>
</dbReference>
<dbReference type="InterPro" id="IPR048395">
    <property type="entry name" value="Glyco_hydro_31_C"/>
</dbReference>
<dbReference type="InterPro" id="IPR000322">
    <property type="entry name" value="Glyco_hydro_31_TIM"/>
</dbReference>
<accession>A0ABT0BWQ8</accession>
<evidence type="ECO:0000256" key="3">
    <source>
        <dbReference type="ARBA" id="ARBA00023295"/>
    </source>
</evidence>
<comment type="caution">
    <text evidence="8">The sequence shown here is derived from an EMBL/GenBank/DDBJ whole genome shotgun (WGS) entry which is preliminary data.</text>
</comment>
<protein>
    <submittedName>
        <fullName evidence="8">Glycoside hydrolase family 31 protein</fullName>
    </submittedName>
</protein>
<dbReference type="CDD" id="cd06592">
    <property type="entry name" value="GH31_NET37"/>
    <property type="match status" value="1"/>
</dbReference>
<comment type="similarity">
    <text evidence="1 4">Belongs to the glycosyl hydrolase 31 family.</text>
</comment>
<dbReference type="SUPFAM" id="SSF51011">
    <property type="entry name" value="Glycosyl hydrolase domain"/>
    <property type="match status" value="1"/>
</dbReference>
<keyword evidence="3 4" id="KW-0326">Glycosidase</keyword>
<organism evidence="8 9">
    <name type="scientific">Parabacteroides faecalis</name>
    <dbReference type="NCBI Taxonomy" id="2924040"/>
    <lineage>
        <taxon>Bacteria</taxon>
        <taxon>Pseudomonadati</taxon>
        <taxon>Bacteroidota</taxon>
        <taxon>Bacteroidia</taxon>
        <taxon>Bacteroidales</taxon>
        <taxon>Tannerellaceae</taxon>
        <taxon>Parabacteroides</taxon>
    </lineage>
</organism>
<evidence type="ECO:0000313" key="9">
    <source>
        <dbReference type="Proteomes" id="UP001165444"/>
    </source>
</evidence>
<sequence length="527" mass="60717">MRSKVVIFLLLISHFIGAQQVTEIKSLDGEYWWGGVTALGSKMPYIQPMESFDLSSQNNNNQVVPLLVSSKGRYVWSDYPFTFSVTEQGIRIDSKYEQVKVQEAGRSLRDAYLDACRQHFAPSGQLPDTLFFTKPQYNTWIELMYNQNQADVLDYARQISKQDFPGGVVMIDDNWQKYYGNFEFKPDRFPSPKSMVEELHAMGFKVMLWVCPFVSADSPEFRELEKKKYLLRWQNGETAMIHWWNGYSACYDLTNPEARDYFISQLKKMQDVYQIDGFKFDAGDNGFYSHAELKAWKSDAISVDHTRAWAEIGLHFPFNEYRACWQMGGQPLVQRLGDKDYSWDAVRLLIPEMIAAGLNGYAYACPDLIGGGQFASFLGIDPNRFDQELIIRSAQIHAMMPMMQFSVAPWRILNPENLSIVREAARLHVRMASYIIRQARHAAATGEPIVRHLAYEFPDQGFETCKDQFMLGDKYLVAPMVEKGNSRVVRLPKGRWKDDLGKIHKGGKSITIDVPLNRLPYYERLCD</sequence>
<feature type="chain" id="PRO_5046309599" evidence="5">
    <location>
        <begin position="19"/>
        <end position="527"/>
    </location>
</feature>
<gene>
    <name evidence="8" type="ORF">MUN53_00755</name>
</gene>
<dbReference type="Gene3D" id="2.60.40.1180">
    <property type="entry name" value="Golgi alpha-mannosidase II"/>
    <property type="match status" value="1"/>
</dbReference>
<dbReference type="Gene3D" id="3.20.20.80">
    <property type="entry name" value="Glycosidases"/>
    <property type="match status" value="1"/>
</dbReference>